<dbReference type="Gene3D" id="1.10.10.10">
    <property type="entry name" value="Winged helix-like DNA-binding domain superfamily/Winged helix DNA-binding domain"/>
    <property type="match status" value="1"/>
</dbReference>
<reference evidence="7" key="1">
    <citation type="submission" date="2022-09" db="EMBL/GenBank/DDBJ databases">
        <title>Aureispira anguillicida sp. nov., isolated from Leptocephalus of Japanese eel Anguilla japonica.</title>
        <authorList>
            <person name="Yuasa K."/>
            <person name="Mekata T."/>
            <person name="Ikunari K."/>
        </authorList>
    </citation>
    <scope>NUCLEOTIDE SEQUENCE</scope>
    <source>
        <strain evidence="7">EL160426</strain>
    </source>
</reference>
<dbReference type="InterPro" id="IPR013324">
    <property type="entry name" value="RNA_pol_sigma_r3/r4-like"/>
</dbReference>
<dbReference type="InterPro" id="IPR014327">
    <property type="entry name" value="RNA_pol_sigma70_bacteroid"/>
</dbReference>
<dbReference type="InterPro" id="IPR013249">
    <property type="entry name" value="RNA_pol_sigma70_r4_t2"/>
</dbReference>
<dbReference type="SUPFAM" id="SSF88659">
    <property type="entry name" value="Sigma3 and sigma4 domains of RNA polymerase sigma factors"/>
    <property type="match status" value="1"/>
</dbReference>
<dbReference type="AlphaFoldDB" id="A0A916DUQ8"/>
<evidence type="ECO:0000256" key="4">
    <source>
        <dbReference type="ARBA" id="ARBA00023163"/>
    </source>
</evidence>
<evidence type="ECO:0000259" key="5">
    <source>
        <dbReference type="Pfam" id="PF04542"/>
    </source>
</evidence>
<evidence type="ECO:0000313" key="7">
    <source>
        <dbReference type="EMBL" id="BDS12927.1"/>
    </source>
</evidence>
<dbReference type="GO" id="GO:0003677">
    <property type="term" value="F:DNA binding"/>
    <property type="evidence" value="ECO:0007669"/>
    <property type="project" value="InterPro"/>
</dbReference>
<evidence type="ECO:0000313" key="8">
    <source>
        <dbReference type="Proteomes" id="UP001060919"/>
    </source>
</evidence>
<dbReference type="PANTHER" id="PTHR43133:SF46">
    <property type="entry name" value="RNA POLYMERASE SIGMA-70 FACTOR ECF SUBFAMILY"/>
    <property type="match status" value="1"/>
</dbReference>
<feature type="domain" description="RNA polymerase sigma factor 70 region 4 type 2" evidence="6">
    <location>
        <begin position="114"/>
        <end position="165"/>
    </location>
</feature>
<dbReference type="InterPro" id="IPR007627">
    <property type="entry name" value="RNA_pol_sigma70_r2"/>
</dbReference>
<dbReference type="InterPro" id="IPR036388">
    <property type="entry name" value="WH-like_DNA-bd_sf"/>
</dbReference>
<dbReference type="Gene3D" id="1.10.1740.10">
    <property type="match status" value="1"/>
</dbReference>
<dbReference type="EMBL" id="AP026867">
    <property type="protein sequence ID" value="BDS12927.1"/>
    <property type="molecule type" value="Genomic_DNA"/>
</dbReference>
<organism evidence="7 8">
    <name type="scientific">Aureispira anguillae</name>
    <dbReference type="NCBI Taxonomy" id="2864201"/>
    <lineage>
        <taxon>Bacteria</taxon>
        <taxon>Pseudomonadati</taxon>
        <taxon>Bacteroidota</taxon>
        <taxon>Saprospiria</taxon>
        <taxon>Saprospirales</taxon>
        <taxon>Saprospiraceae</taxon>
        <taxon>Aureispira</taxon>
    </lineage>
</organism>
<evidence type="ECO:0000256" key="1">
    <source>
        <dbReference type="ARBA" id="ARBA00010641"/>
    </source>
</evidence>
<keyword evidence="4" id="KW-0804">Transcription</keyword>
<name>A0A916DUQ8_9BACT</name>
<evidence type="ECO:0000259" key="6">
    <source>
        <dbReference type="Pfam" id="PF08281"/>
    </source>
</evidence>
<dbReference type="GO" id="GO:0016987">
    <property type="term" value="F:sigma factor activity"/>
    <property type="evidence" value="ECO:0007669"/>
    <property type="project" value="UniProtKB-KW"/>
</dbReference>
<evidence type="ECO:0000256" key="3">
    <source>
        <dbReference type="ARBA" id="ARBA00023082"/>
    </source>
</evidence>
<dbReference type="NCBIfam" id="TIGR02937">
    <property type="entry name" value="sigma70-ECF"/>
    <property type="match status" value="1"/>
</dbReference>
<dbReference type="CDD" id="cd06171">
    <property type="entry name" value="Sigma70_r4"/>
    <property type="match status" value="1"/>
</dbReference>
<dbReference type="RefSeq" id="WP_264788267.1">
    <property type="nucleotide sequence ID" value="NZ_AP026867.1"/>
</dbReference>
<gene>
    <name evidence="7" type="ORF">AsAng_0036520</name>
</gene>
<dbReference type="SUPFAM" id="SSF88946">
    <property type="entry name" value="Sigma2 domain of RNA polymerase sigma factors"/>
    <property type="match status" value="1"/>
</dbReference>
<dbReference type="InterPro" id="IPR013325">
    <property type="entry name" value="RNA_pol_sigma_r2"/>
</dbReference>
<dbReference type="Pfam" id="PF08281">
    <property type="entry name" value="Sigma70_r4_2"/>
    <property type="match status" value="1"/>
</dbReference>
<dbReference type="GO" id="GO:0006352">
    <property type="term" value="P:DNA-templated transcription initiation"/>
    <property type="evidence" value="ECO:0007669"/>
    <property type="project" value="InterPro"/>
</dbReference>
<comment type="similarity">
    <text evidence="1">Belongs to the sigma-70 factor family. ECF subfamily.</text>
</comment>
<dbReference type="InterPro" id="IPR039425">
    <property type="entry name" value="RNA_pol_sigma-70-like"/>
</dbReference>
<keyword evidence="8" id="KW-1185">Reference proteome</keyword>
<sequence length="182" mass="21235">MSTRININNQKAFQEIYHQFFNGLANYAYSILNDKDAAKDVVQDVFLDLWNKRKTLTIKTSLEAYLVRSVKFKSIDFIRKDKTKQQYVTKMTPSSHPHTEEDGDDAAMNERKKQLSYAIAQLPTKCRQVFMLSRASGYTYKEIAEEMDISVKTVENQISRALKLLRQKLSDLMIFIVFLNFL</sequence>
<dbReference type="KEGG" id="aup:AsAng_0036520"/>
<keyword evidence="3" id="KW-0731">Sigma factor</keyword>
<dbReference type="NCBIfam" id="TIGR02985">
    <property type="entry name" value="Sig70_bacteroi1"/>
    <property type="match status" value="1"/>
</dbReference>
<keyword evidence="2" id="KW-0805">Transcription regulation</keyword>
<proteinExistence type="inferred from homology"/>
<dbReference type="Pfam" id="PF04542">
    <property type="entry name" value="Sigma70_r2"/>
    <property type="match status" value="1"/>
</dbReference>
<dbReference type="Proteomes" id="UP001060919">
    <property type="component" value="Chromosome"/>
</dbReference>
<accession>A0A916DUQ8</accession>
<dbReference type="InterPro" id="IPR014284">
    <property type="entry name" value="RNA_pol_sigma-70_dom"/>
</dbReference>
<feature type="domain" description="RNA polymerase sigma-70 region 2" evidence="5">
    <location>
        <begin position="17"/>
        <end position="82"/>
    </location>
</feature>
<protein>
    <submittedName>
        <fullName evidence="7">RNA polymerase sigma-70 factor</fullName>
    </submittedName>
</protein>
<evidence type="ECO:0000256" key="2">
    <source>
        <dbReference type="ARBA" id="ARBA00023015"/>
    </source>
</evidence>
<dbReference type="PANTHER" id="PTHR43133">
    <property type="entry name" value="RNA POLYMERASE ECF-TYPE SIGMA FACTO"/>
    <property type="match status" value="1"/>
</dbReference>